<comment type="similarity">
    <text evidence="2">Belongs to the EccE family.</text>
</comment>
<feature type="transmembrane region" description="Helical" evidence="8">
    <location>
        <begin position="37"/>
        <end position="54"/>
    </location>
</feature>
<evidence type="ECO:0000256" key="8">
    <source>
        <dbReference type="SAM" id="Phobius"/>
    </source>
</evidence>
<organism evidence="10 11">
    <name type="scientific">Nocardia cerradoensis</name>
    <dbReference type="NCBI Taxonomy" id="85688"/>
    <lineage>
        <taxon>Bacteria</taxon>
        <taxon>Bacillati</taxon>
        <taxon>Actinomycetota</taxon>
        <taxon>Actinomycetes</taxon>
        <taxon>Mycobacteriales</taxon>
        <taxon>Nocardiaceae</taxon>
        <taxon>Nocardia</taxon>
    </lineage>
</organism>
<dbReference type="NCBIfam" id="TIGR03923">
    <property type="entry name" value="T7SS_EccE"/>
    <property type="match status" value="1"/>
</dbReference>
<evidence type="ECO:0000256" key="4">
    <source>
        <dbReference type="ARBA" id="ARBA00022692"/>
    </source>
</evidence>
<dbReference type="InterPro" id="IPR021368">
    <property type="entry name" value="T7SS_EccE"/>
</dbReference>
<keyword evidence="11" id="KW-1185">Reference proteome</keyword>
<keyword evidence="4 8" id="KW-0812">Transmembrane</keyword>
<keyword evidence="6 8" id="KW-0472">Membrane</keyword>
<feature type="domain" description="Type VII secretion system protein EccE" evidence="9">
    <location>
        <begin position="179"/>
        <end position="275"/>
    </location>
</feature>
<name>A0A231GW70_9NOCA</name>
<feature type="region of interest" description="Disordered" evidence="7">
    <location>
        <begin position="539"/>
        <end position="569"/>
    </location>
</feature>
<evidence type="ECO:0000256" key="6">
    <source>
        <dbReference type="ARBA" id="ARBA00023136"/>
    </source>
</evidence>
<reference evidence="10 11" key="1">
    <citation type="submission" date="2017-07" db="EMBL/GenBank/DDBJ databases">
        <title>First draft Genome Sequence of Nocardia cerradoensis isolated from human infection.</title>
        <authorList>
            <person name="Carrasco G."/>
        </authorList>
    </citation>
    <scope>NUCLEOTIDE SEQUENCE [LARGE SCALE GENOMIC DNA]</scope>
    <source>
        <strain evidence="10 11">CNM20130759</strain>
    </source>
</reference>
<dbReference type="Pfam" id="PF11203">
    <property type="entry name" value="EccE"/>
    <property type="match status" value="1"/>
</dbReference>
<sequence>MSVANIRIGSPEGGPIVAASIAASFVLVGLWGRAPLWVGPLVVVAMAGAVLVRVDGRTAVRWFLDWCSYRAGMAARARERARPREIHDVEVAAGVCGIHTDESTLVAMIQLAPDLDLPTVIGEETLYTEDVVPIDTLVSMLDQYGIAVDIDIVTTGQRVRPATSYSMLYDQLIGTHPVVGERMTWLVLRLDQQRNLTALARRGPAEVTGPKALATAAHRIASRLRERGISAHALPADALREATRLLHAGVEPAELRERWGQLESPASGRCVTSFSIDWTRLHGAGLDDCWNWNRGRTTLVVSLAGGALGPRGIVRYVGPPVTSAPVDYLRRLGGRQSTALLATLPTGTPVSALPPDDTGNDVASPELLAELPITIGPNGQILGSISGRPQHALALPLFDPARYNPRRRTIDVHADLPVAQQIVLRAMVVGADVEVHSARPHRWSQLVSAVGDPSSLRLAAESGLTDADGGSTAGPATIAVFDQMSPRASTAHTTVTINDPGTSRRRSVDLAINQVTATSVDVSIPMRTVRVDLIEPRGETRYYDNPAPPAAAGDRPAITAPQVGGPGAD</sequence>
<feature type="transmembrane region" description="Helical" evidence="8">
    <location>
        <begin position="12"/>
        <end position="31"/>
    </location>
</feature>
<dbReference type="AlphaFoldDB" id="A0A231GW70"/>
<dbReference type="GO" id="GO:0005886">
    <property type="term" value="C:plasma membrane"/>
    <property type="evidence" value="ECO:0007669"/>
    <property type="project" value="UniProtKB-SubCell"/>
</dbReference>
<dbReference type="EMBL" id="NGAF01000026">
    <property type="protein sequence ID" value="OXR40846.1"/>
    <property type="molecule type" value="Genomic_DNA"/>
</dbReference>
<dbReference type="Proteomes" id="UP000215506">
    <property type="component" value="Unassembled WGS sequence"/>
</dbReference>
<evidence type="ECO:0000256" key="1">
    <source>
        <dbReference type="ARBA" id="ARBA00004236"/>
    </source>
</evidence>
<evidence type="ECO:0000313" key="10">
    <source>
        <dbReference type="EMBL" id="OXR40846.1"/>
    </source>
</evidence>
<dbReference type="InterPro" id="IPR050051">
    <property type="entry name" value="EccE_dom"/>
</dbReference>
<evidence type="ECO:0000256" key="5">
    <source>
        <dbReference type="ARBA" id="ARBA00022989"/>
    </source>
</evidence>
<evidence type="ECO:0000313" key="11">
    <source>
        <dbReference type="Proteomes" id="UP000215506"/>
    </source>
</evidence>
<protein>
    <submittedName>
        <fullName evidence="10">ESX-2 secretion system protein EccE2</fullName>
    </submittedName>
</protein>
<gene>
    <name evidence="10" type="primary">eccE2</name>
    <name evidence="10" type="ORF">B7C42_07130</name>
</gene>
<comment type="caution">
    <text evidence="10">The sequence shown here is derived from an EMBL/GenBank/DDBJ whole genome shotgun (WGS) entry which is preliminary data.</text>
</comment>
<evidence type="ECO:0000259" key="9">
    <source>
        <dbReference type="Pfam" id="PF11203"/>
    </source>
</evidence>
<comment type="subcellular location">
    <subcellularLocation>
        <location evidence="1">Cell membrane</location>
    </subcellularLocation>
</comment>
<evidence type="ECO:0000256" key="7">
    <source>
        <dbReference type="SAM" id="MobiDB-lite"/>
    </source>
</evidence>
<accession>A0A231GW70</accession>
<proteinExistence type="inferred from homology"/>
<evidence type="ECO:0000256" key="2">
    <source>
        <dbReference type="ARBA" id="ARBA00007759"/>
    </source>
</evidence>
<keyword evidence="5 8" id="KW-1133">Transmembrane helix</keyword>
<keyword evidence="3" id="KW-1003">Cell membrane</keyword>
<evidence type="ECO:0000256" key="3">
    <source>
        <dbReference type="ARBA" id="ARBA00022475"/>
    </source>
</evidence>